<evidence type="ECO:0000313" key="2">
    <source>
        <dbReference type="EMBL" id="NYZ23507.1"/>
    </source>
</evidence>
<evidence type="ECO:0000259" key="1">
    <source>
        <dbReference type="PROSITE" id="PS50910"/>
    </source>
</evidence>
<reference evidence="2 3" key="1">
    <citation type="submission" date="2020-05" db="EMBL/GenBank/DDBJ databases">
        <title>Azospirillum oleiclasticum sp. nov, a nitrogen-fixing and heavy crude oil-emulsifying bacterium isolated from the crude oil of Yumen Oilfield.</title>
        <authorList>
            <person name="Wu D."/>
            <person name="Cai M."/>
            <person name="Zhang X."/>
        </authorList>
    </citation>
    <scope>NUCLEOTIDE SEQUENCE [LARGE SCALE GENOMIC DNA]</scope>
    <source>
        <strain evidence="2 3">ROY-1-1-2</strain>
    </source>
</reference>
<comment type="caution">
    <text evidence="2">The sequence shown here is derived from an EMBL/GenBank/DDBJ whole genome shotgun (WGS) entry which is preliminary data.</text>
</comment>
<gene>
    <name evidence="2" type="ORF">HND93_27725</name>
</gene>
<dbReference type="InterPro" id="IPR007842">
    <property type="entry name" value="HEPN_dom"/>
</dbReference>
<dbReference type="RefSeq" id="WP_180285286.1">
    <property type="nucleotide sequence ID" value="NZ_JABFDB010000028.1"/>
</dbReference>
<accession>A0ABX2TGM9</accession>
<protein>
    <submittedName>
        <fullName evidence="2">HEPN domain-containing protein</fullName>
    </submittedName>
</protein>
<dbReference type="PROSITE" id="PS50910">
    <property type="entry name" value="HEPN"/>
    <property type="match status" value="1"/>
</dbReference>
<proteinExistence type="predicted"/>
<dbReference type="Gene3D" id="1.20.120.330">
    <property type="entry name" value="Nucleotidyltransferases domain 2"/>
    <property type="match status" value="1"/>
</dbReference>
<keyword evidence="3" id="KW-1185">Reference proteome</keyword>
<feature type="domain" description="HEPN" evidence="1">
    <location>
        <begin position="10"/>
        <end position="124"/>
    </location>
</feature>
<dbReference type="SUPFAM" id="SSF81593">
    <property type="entry name" value="Nucleotidyltransferase substrate binding subunit/domain"/>
    <property type="match status" value="1"/>
</dbReference>
<organism evidence="2 3">
    <name type="scientific">Azospirillum oleiclasticum</name>
    <dbReference type="NCBI Taxonomy" id="2735135"/>
    <lineage>
        <taxon>Bacteria</taxon>
        <taxon>Pseudomonadati</taxon>
        <taxon>Pseudomonadota</taxon>
        <taxon>Alphaproteobacteria</taxon>
        <taxon>Rhodospirillales</taxon>
        <taxon>Azospirillaceae</taxon>
        <taxon>Azospirillum</taxon>
    </lineage>
</organism>
<dbReference type="SMART" id="SM00748">
    <property type="entry name" value="HEPN"/>
    <property type="match status" value="1"/>
</dbReference>
<name>A0ABX2TGM9_9PROT</name>
<dbReference type="EMBL" id="JABFDB010000028">
    <property type="protein sequence ID" value="NYZ23507.1"/>
    <property type="molecule type" value="Genomic_DNA"/>
</dbReference>
<evidence type="ECO:0000313" key="3">
    <source>
        <dbReference type="Proteomes" id="UP000584642"/>
    </source>
</evidence>
<sequence>MVMDRATAWLRQATSDLAQAQDSHAAGRYEWACYAASQAGEKALKAGLIALGAEAIWGHNLAALLDRLNREAGLAKDPALLDDARILTQFNTLARYPVGDEAVAPTDSMTRSQAEGAIAAAERMLTMVTRDVCSAPPL</sequence>
<dbReference type="Pfam" id="PF05168">
    <property type="entry name" value="HEPN"/>
    <property type="match status" value="1"/>
</dbReference>
<dbReference type="Proteomes" id="UP000584642">
    <property type="component" value="Unassembled WGS sequence"/>
</dbReference>